<dbReference type="Gene3D" id="3.40.50.720">
    <property type="entry name" value="NAD(P)-binding Rossmann-like Domain"/>
    <property type="match status" value="1"/>
</dbReference>
<dbReference type="Proteomes" id="UP001501459">
    <property type="component" value="Unassembled WGS sequence"/>
</dbReference>
<evidence type="ECO:0000256" key="1">
    <source>
        <dbReference type="ARBA" id="ARBA00009080"/>
    </source>
</evidence>
<proteinExistence type="inferred from homology"/>
<dbReference type="Pfam" id="PF03446">
    <property type="entry name" value="NAD_binding_2"/>
    <property type="match status" value="1"/>
</dbReference>
<dbReference type="InterPro" id="IPR036291">
    <property type="entry name" value="NAD(P)-bd_dom_sf"/>
</dbReference>
<keyword evidence="7" id="KW-1185">Reference proteome</keyword>
<gene>
    <name evidence="6" type="ORF">GCM10008983_07660</name>
</gene>
<evidence type="ECO:0000256" key="3">
    <source>
        <dbReference type="ARBA" id="ARBA00023027"/>
    </source>
</evidence>
<organism evidence="6 7">
    <name type="scientific">Lentibacillus halophilus</name>
    <dbReference type="NCBI Taxonomy" id="295065"/>
    <lineage>
        <taxon>Bacteria</taxon>
        <taxon>Bacillati</taxon>
        <taxon>Bacillota</taxon>
        <taxon>Bacilli</taxon>
        <taxon>Bacillales</taxon>
        <taxon>Bacillaceae</taxon>
        <taxon>Lentibacillus</taxon>
    </lineage>
</organism>
<dbReference type="InterPro" id="IPR006115">
    <property type="entry name" value="6PGDH_NADP-bd"/>
</dbReference>
<dbReference type="PANTHER" id="PTHR22981:SF84">
    <property type="entry name" value="3-HYDROXYISOBUTYRATE DEHYDROGENASE"/>
    <property type="match status" value="1"/>
</dbReference>
<dbReference type="PIRSF" id="PIRSF000103">
    <property type="entry name" value="HIBADH"/>
    <property type="match status" value="1"/>
</dbReference>
<keyword evidence="3" id="KW-0520">NAD</keyword>
<keyword evidence="2" id="KW-0560">Oxidoreductase</keyword>
<dbReference type="Pfam" id="PF14833">
    <property type="entry name" value="NAD_binding_11"/>
    <property type="match status" value="1"/>
</dbReference>
<dbReference type="InterPro" id="IPR013328">
    <property type="entry name" value="6PGD_dom2"/>
</dbReference>
<evidence type="ECO:0000259" key="4">
    <source>
        <dbReference type="Pfam" id="PF03446"/>
    </source>
</evidence>
<dbReference type="Gene3D" id="1.10.1040.10">
    <property type="entry name" value="N-(1-d-carboxylethyl)-l-norvaline Dehydrogenase, domain 2"/>
    <property type="match status" value="1"/>
</dbReference>
<accession>A0ABP3IYL2</accession>
<dbReference type="InterPro" id="IPR029154">
    <property type="entry name" value="HIBADH-like_NADP-bd"/>
</dbReference>
<reference evidence="7" key="1">
    <citation type="journal article" date="2019" name="Int. J. Syst. Evol. Microbiol.">
        <title>The Global Catalogue of Microorganisms (GCM) 10K type strain sequencing project: providing services to taxonomists for standard genome sequencing and annotation.</title>
        <authorList>
            <consortium name="The Broad Institute Genomics Platform"/>
            <consortium name="The Broad Institute Genome Sequencing Center for Infectious Disease"/>
            <person name="Wu L."/>
            <person name="Ma J."/>
        </authorList>
    </citation>
    <scope>NUCLEOTIDE SEQUENCE [LARGE SCALE GENOMIC DNA]</scope>
    <source>
        <strain evidence="7">JCM 12149</strain>
    </source>
</reference>
<feature type="domain" description="6-phosphogluconate dehydrogenase NADP-binding" evidence="4">
    <location>
        <begin position="2"/>
        <end position="159"/>
    </location>
</feature>
<sequence length="308" mass="32764">MKIGFIGLGSAGLGMVCNLAREGYQVTVNDLDRSKAEPALELGATWGETPAETAAGVDVLITSLPSSAAVNEVLTGDKGAFLTLSPGTIWMEMGTNIESEIIRLAEIASSQGVETIEAPVTGGIHLIDSGDVTILCGGKANILEHVRPLLDVMGGEVLHIDRDLGKATTIKVITNMLAFINLAGVREALMLAKKSEIDLKTAYEAIRLSSGNSFVHETEGQVILNGSYNILFSMELVRKDIGFALEIAEQNGVPVRLAELVADIYEEGIEKYGGQAESPQIAKLLEDEVGEELRAEGFPEKLTKGINV</sequence>
<dbReference type="EMBL" id="BAAADM010000016">
    <property type="protein sequence ID" value="GAA0433491.1"/>
    <property type="molecule type" value="Genomic_DNA"/>
</dbReference>
<evidence type="ECO:0000313" key="6">
    <source>
        <dbReference type="EMBL" id="GAA0433491.1"/>
    </source>
</evidence>
<dbReference type="SUPFAM" id="SSF48179">
    <property type="entry name" value="6-phosphogluconate dehydrogenase C-terminal domain-like"/>
    <property type="match status" value="1"/>
</dbReference>
<evidence type="ECO:0000256" key="2">
    <source>
        <dbReference type="ARBA" id="ARBA00023002"/>
    </source>
</evidence>
<dbReference type="PANTHER" id="PTHR22981">
    <property type="entry name" value="3-HYDROXYISOBUTYRATE DEHYDROGENASE-RELATED"/>
    <property type="match status" value="1"/>
</dbReference>
<protein>
    <submittedName>
        <fullName evidence="6">NAD(P)-dependent oxidoreductase</fullName>
    </submittedName>
</protein>
<dbReference type="SUPFAM" id="SSF51735">
    <property type="entry name" value="NAD(P)-binding Rossmann-fold domains"/>
    <property type="match status" value="1"/>
</dbReference>
<dbReference type="InterPro" id="IPR015815">
    <property type="entry name" value="HIBADH-related"/>
</dbReference>
<evidence type="ECO:0000313" key="7">
    <source>
        <dbReference type="Proteomes" id="UP001501459"/>
    </source>
</evidence>
<name>A0ABP3IYL2_9BACI</name>
<evidence type="ECO:0000259" key="5">
    <source>
        <dbReference type="Pfam" id="PF14833"/>
    </source>
</evidence>
<feature type="domain" description="3-hydroxyisobutyrate dehydrogenase-like NAD-binding" evidence="5">
    <location>
        <begin position="165"/>
        <end position="284"/>
    </location>
</feature>
<comment type="caution">
    <text evidence="6">The sequence shown here is derived from an EMBL/GenBank/DDBJ whole genome shotgun (WGS) entry which is preliminary data.</text>
</comment>
<comment type="similarity">
    <text evidence="1">Belongs to the HIBADH-related family.</text>
</comment>
<dbReference type="RefSeq" id="WP_343751298.1">
    <property type="nucleotide sequence ID" value="NZ_BAAADM010000016.1"/>
</dbReference>
<dbReference type="InterPro" id="IPR008927">
    <property type="entry name" value="6-PGluconate_DH-like_C_sf"/>
</dbReference>